<dbReference type="GO" id="GO:0005634">
    <property type="term" value="C:nucleus"/>
    <property type="evidence" value="ECO:0007669"/>
    <property type="project" value="UniProtKB-SubCell"/>
</dbReference>
<dbReference type="EMBL" id="MU151113">
    <property type="protein sequence ID" value="KAF9450058.1"/>
    <property type="molecule type" value="Genomic_DNA"/>
</dbReference>
<reference evidence="10" key="1">
    <citation type="submission" date="2020-11" db="EMBL/GenBank/DDBJ databases">
        <authorList>
            <consortium name="DOE Joint Genome Institute"/>
            <person name="Ahrendt S."/>
            <person name="Riley R."/>
            <person name="Andreopoulos W."/>
            <person name="Labutti K."/>
            <person name="Pangilinan J."/>
            <person name="Ruiz-Duenas F.J."/>
            <person name="Barrasa J.M."/>
            <person name="Sanchez-Garcia M."/>
            <person name="Camarero S."/>
            <person name="Miyauchi S."/>
            <person name="Serrano A."/>
            <person name="Linde D."/>
            <person name="Babiker R."/>
            <person name="Drula E."/>
            <person name="Ayuso-Fernandez I."/>
            <person name="Pacheco R."/>
            <person name="Padilla G."/>
            <person name="Ferreira P."/>
            <person name="Barriuso J."/>
            <person name="Kellner H."/>
            <person name="Castanera R."/>
            <person name="Alfaro M."/>
            <person name="Ramirez L."/>
            <person name="Pisabarro A.G."/>
            <person name="Kuo A."/>
            <person name="Tritt A."/>
            <person name="Lipzen A."/>
            <person name="He G."/>
            <person name="Yan M."/>
            <person name="Ng V."/>
            <person name="Cullen D."/>
            <person name="Martin F."/>
            <person name="Rosso M.-N."/>
            <person name="Henrissat B."/>
            <person name="Hibbett D."/>
            <person name="Martinez A.T."/>
            <person name="Grigoriev I.V."/>
        </authorList>
    </citation>
    <scope>NUCLEOTIDE SEQUENCE</scope>
    <source>
        <strain evidence="10">MF-IS2</strain>
    </source>
</reference>
<proteinExistence type="predicted"/>
<feature type="domain" description="C2H2-type" evidence="9">
    <location>
        <begin position="323"/>
        <end position="350"/>
    </location>
</feature>
<dbReference type="Proteomes" id="UP000807342">
    <property type="component" value="Unassembled WGS sequence"/>
</dbReference>
<keyword evidence="11" id="KW-1185">Reference proteome</keyword>
<feature type="region of interest" description="Disordered" evidence="8">
    <location>
        <begin position="1"/>
        <end position="28"/>
    </location>
</feature>
<dbReference type="OrthoDB" id="3437960at2759"/>
<feature type="compositionally biased region" description="Polar residues" evidence="8">
    <location>
        <begin position="87"/>
        <end position="111"/>
    </location>
</feature>
<dbReference type="AlphaFoldDB" id="A0A9P5XFJ6"/>
<dbReference type="GO" id="GO:0010468">
    <property type="term" value="P:regulation of gene expression"/>
    <property type="evidence" value="ECO:0007669"/>
    <property type="project" value="TreeGrafter"/>
</dbReference>
<name>A0A9P5XFJ6_9AGAR</name>
<feature type="region of interest" description="Disordered" evidence="8">
    <location>
        <begin position="78"/>
        <end position="111"/>
    </location>
</feature>
<dbReference type="SMART" id="SM00355">
    <property type="entry name" value="ZnF_C2H2"/>
    <property type="match status" value="2"/>
</dbReference>
<dbReference type="PROSITE" id="PS50157">
    <property type="entry name" value="ZINC_FINGER_C2H2_2"/>
    <property type="match status" value="1"/>
</dbReference>
<evidence type="ECO:0000313" key="10">
    <source>
        <dbReference type="EMBL" id="KAF9450058.1"/>
    </source>
</evidence>
<evidence type="ECO:0000256" key="3">
    <source>
        <dbReference type="ARBA" id="ARBA00022737"/>
    </source>
</evidence>
<keyword evidence="4 7" id="KW-0863">Zinc-finger</keyword>
<feature type="region of interest" description="Disordered" evidence="8">
    <location>
        <begin position="280"/>
        <end position="304"/>
    </location>
</feature>
<feature type="compositionally biased region" description="Low complexity" evidence="8">
    <location>
        <begin position="18"/>
        <end position="28"/>
    </location>
</feature>
<dbReference type="InterPro" id="IPR013087">
    <property type="entry name" value="Znf_C2H2_type"/>
</dbReference>
<dbReference type="InterPro" id="IPR050331">
    <property type="entry name" value="Zinc_finger"/>
</dbReference>
<evidence type="ECO:0000256" key="6">
    <source>
        <dbReference type="ARBA" id="ARBA00023242"/>
    </source>
</evidence>
<evidence type="ECO:0000259" key="9">
    <source>
        <dbReference type="PROSITE" id="PS50157"/>
    </source>
</evidence>
<dbReference type="PANTHER" id="PTHR16515:SF49">
    <property type="entry name" value="GASTRULA ZINC FINGER PROTEIN XLCGF49.1-LIKE-RELATED"/>
    <property type="match status" value="1"/>
</dbReference>
<organism evidence="10 11">
    <name type="scientific">Macrolepiota fuliginosa MF-IS2</name>
    <dbReference type="NCBI Taxonomy" id="1400762"/>
    <lineage>
        <taxon>Eukaryota</taxon>
        <taxon>Fungi</taxon>
        <taxon>Dikarya</taxon>
        <taxon>Basidiomycota</taxon>
        <taxon>Agaricomycotina</taxon>
        <taxon>Agaricomycetes</taxon>
        <taxon>Agaricomycetidae</taxon>
        <taxon>Agaricales</taxon>
        <taxon>Agaricineae</taxon>
        <taxon>Agaricaceae</taxon>
        <taxon>Macrolepiota</taxon>
    </lineage>
</organism>
<evidence type="ECO:0000256" key="2">
    <source>
        <dbReference type="ARBA" id="ARBA00022723"/>
    </source>
</evidence>
<keyword evidence="2" id="KW-0479">Metal-binding</keyword>
<evidence type="ECO:0000256" key="5">
    <source>
        <dbReference type="ARBA" id="ARBA00022833"/>
    </source>
</evidence>
<sequence length="388" mass="41407">MAGYSPAPGIHPRGIPQTPTTSSSLTHTPSTGLSFALLTPYFAPENHNHFPVYSPVQPSSAHSVTGISPLFYNLGLEERGDPPFLSPSPQQADLSQKQQPTHWQEAGQESTGLSLDADTGAHLLETLEGLGLSQFPSSGDRSNIALAASSPGAFPPHIHLTNFDTDFAPYASNTHRINQVLSSADPYRLGVDNEPTVLGGATSTSNGHSSPPYGRVDPTPSSTHGSARAPQARAVSNGYDHPSSWSYMEQQFPPAGQDCFSVSPNRLAHTLLPMMASPSTGTVAAGTDDDSYGSGGQPAGRLEGATPGILAAAGKKRTRAQRHECKICGNRFTSRQNLKNHHNSHSGAKPYQCTECEPHKHYRHSRSLNRHLKKVHGITPVGRRGEVQ</sequence>
<comment type="subcellular location">
    <subcellularLocation>
        <location evidence="1">Nucleus</location>
    </subcellularLocation>
</comment>
<keyword evidence="5" id="KW-0862">Zinc</keyword>
<dbReference type="PANTHER" id="PTHR16515">
    <property type="entry name" value="PR DOMAIN ZINC FINGER PROTEIN"/>
    <property type="match status" value="1"/>
</dbReference>
<dbReference type="InterPro" id="IPR036236">
    <property type="entry name" value="Znf_C2H2_sf"/>
</dbReference>
<dbReference type="SUPFAM" id="SSF57667">
    <property type="entry name" value="beta-beta-alpha zinc fingers"/>
    <property type="match status" value="1"/>
</dbReference>
<keyword evidence="3" id="KW-0677">Repeat</keyword>
<comment type="caution">
    <text evidence="10">The sequence shown here is derived from an EMBL/GenBank/DDBJ whole genome shotgun (WGS) entry which is preliminary data.</text>
</comment>
<feature type="region of interest" description="Disordered" evidence="8">
    <location>
        <begin position="196"/>
        <end position="238"/>
    </location>
</feature>
<protein>
    <recommendedName>
        <fullName evidence="9">C2H2-type domain-containing protein</fullName>
    </recommendedName>
</protein>
<evidence type="ECO:0000313" key="11">
    <source>
        <dbReference type="Proteomes" id="UP000807342"/>
    </source>
</evidence>
<evidence type="ECO:0000256" key="8">
    <source>
        <dbReference type="SAM" id="MobiDB-lite"/>
    </source>
</evidence>
<evidence type="ECO:0000256" key="7">
    <source>
        <dbReference type="PROSITE-ProRule" id="PRU00042"/>
    </source>
</evidence>
<accession>A0A9P5XFJ6</accession>
<evidence type="ECO:0000256" key="4">
    <source>
        <dbReference type="ARBA" id="ARBA00022771"/>
    </source>
</evidence>
<evidence type="ECO:0000256" key="1">
    <source>
        <dbReference type="ARBA" id="ARBA00004123"/>
    </source>
</evidence>
<gene>
    <name evidence="10" type="ORF">P691DRAFT_502278</name>
</gene>
<dbReference type="Gene3D" id="3.30.160.60">
    <property type="entry name" value="Classic Zinc Finger"/>
    <property type="match status" value="2"/>
</dbReference>
<dbReference type="PROSITE" id="PS00028">
    <property type="entry name" value="ZINC_FINGER_C2H2_1"/>
    <property type="match status" value="1"/>
</dbReference>
<keyword evidence="6" id="KW-0539">Nucleus</keyword>
<dbReference type="GO" id="GO:0008270">
    <property type="term" value="F:zinc ion binding"/>
    <property type="evidence" value="ECO:0007669"/>
    <property type="project" value="UniProtKB-KW"/>
</dbReference>